<proteinExistence type="predicted"/>
<evidence type="ECO:0000256" key="1">
    <source>
        <dbReference type="SAM" id="MobiDB-lite"/>
    </source>
</evidence>
<dbReference type="Proteomes" id="UP000678513">
    <property type="component" value="Chromosome"/>
</dbReference>
<dbReference type="EMBL" id="CP072384">
    <property type="protein sequence ID" value="QUC07582.1"/>
    <property type="molecule type" value="Genomic_DNA"/>
</dbReference>
<accession>A0ABX7Y342</accession>
<feature type="compositionally biased region" description="Polar residues" evidence="1">
    <location>
        <begin position="99"/>
        <end position="108"/>
    </location>
</feature>
<dbReference type="PANTHER" id="PTHR43566">
    <property type="entry name" value="CONSERVED PROTEIN"/>
    <property type="match status" value="1"/>
</dbReference>
<evidence type="ECO:0008006" key="4">
    <source>
        <dbReference type="Google" id="ProtNLM"/>
    </source>
</evidence>
<evidence type="ECO:0000313" key="3">
    <source>
        <dbReference type="Proteomes" id="UP000678513"/>
    </source>
</evidence>
<protein>
    <recommendedName>
        <fullName evidence="4">DUF4143 domain-containing protein</fullName>
    </recommendedName>
</protein>
<name>A0ABX7Y342_9ACTN</name>
<feature type="region of interest" description="Disordered" evidence="1">
    <location>
        <begin position="88"/>
        <end position="108"/>
    </location>
</feature>
<keyword evidence="3" id="KW-1185">Reference proteome</keyword>
<gene>
    <name evidence="2" type="ORF">J5A65_11680</name>
</gene>
<sequence length="108" mass="11710">MEELPTPRPSSWPTAEGLLSAMRYEVFHYRDRNGSGVDLVIETPKGVIAVEVKSAVAPAGHHFKHLKALRDRLGDAFVAGIVLTAGEGRPVGDRLETPPVSSLWTHDA</sequence>
<evidence type="ECO:0000313" key="2">
    <source>
        <dbReference type="EMBL" id="QUC07582.1"/>
    </source>
</evidence>
<organism evidence="2 3">
    <name type="scientific">Arachnia rubra</name>
    <dbReference type="NCBI Taxonomy" id="1547448"/>
    <lineage>
        <taxon>Bacteria</taxon>
        <taxon>Bacillati</taxon>
        <taxon>Actinomycetota</taxon>
        <taxon>Actinomycetes</taxon>
        <taxon>Propionibacteriales</taxon>
        <taxon>Propionibacteriaceae</taxon>
        <taxon>Arachnia</taxon>
    </lineage>
</organism>
<reference evidence="2 3" key="1">
    <citation type="submission" date="2021-03" db="EMBL/GenBank/DDBJ databases">
        <title>Human Oral Microbial Genomes.</title>
        <authorList>
            <person name="Johnston C.D."/>
            <person name="Chen T."/>
            <person name="Dewhirst F.E."/>
        </authorList>
    </citation>
    <scope>NUCLEOTIDE SEQUENCE [LARGE SCALE GENOMIC DNA]</scope>
    <source>
        <strain evidence="2 3">DSMZ 100122</strain>
    </source>
</reference>
<dbReference type="PANTHER" id="PTHR43566:SF2">
    <property type="entry name" value="DUF4143 DOMAIN-CONTAINING PROTEIN"/>
    <property type="match status" value="1"/>
</dbReference>